<evidence type="ECO:0000256" key="1">
    <source>
        <dbReference type="ARBA" id="ARBA00004651"/>
    </source>
</evidence>
<evidence type="ECO:0000256" key="2">
    <source>
        <dbReference type="ARBA" id="ARBA00022475"/>
    </source>
</evidence>
<dbReference type="InterPro" id="IPR009050">
    <property type="entry name" value="Globin-like_sf"/>
</dbReference>
<protein>
    <recommendedName>
        <fullName evidence="7">Globin-sensor domain-containing protein</fullName>
    </recommendedName>
</protein>
<proteinExistence type="predicted"/>
<feature type="transmembrane region" description="Helical" evidence="6">
    <location>
        <begin position="181"/>
        <end position="200"/>
    </location>
</feature>
<evidence type="ECO:0000259" key="7">
    <source>
        <dbReference type="Pfam" id="PF11563"/>
    </source>
</evidence>
<dbReference type="InterPro" id="IPR020948">
    <property type="entry name" value="P_starv_induced_PsiE-like"/>
</dbReference>
<dbReference type="GO" id="GO:0005886">
    <property type="term" value="C:plasma membrane"/>
    <property type="evidence" value="ECO:0007669"/>
    <property type="project" value="UniProtKB-SubCell"/>
</dbReference>
<feature type="transmembrane region" description="Helical" evidence="6">
    <location>
        <begin position="212"/>
        <end position="231"/>
    </location>
</feature>
<comment type="caution">
    <text evidence="8">The sequence shown here is derived from an EMBL/GenBank/DDBJ whole genome shotgun (WGS) entry which is preliminary data.</text>
</comment>
<dbReference type="GO" id="GO:0020037">
    <property type="term" value="F:heme binding"/>
    <property type="evidence" value="ECO:0007669"/>
    <property type="project" value="InterPro"/>
</dbReference>
<dbReference type="GO" id="GO:0019825">
    <property type="term" value="F:oxygen binding"/>
    <property type="evidence" value="ECO:0007669"/>
    <property type="project" value="InterPro"/>
</dbReference>
<keyword evidence="3 6" id="KW-0812">Transmembrane</keyword>
<dbReference type="Gene3D" id="1.10.490.10">
    <property type="entry name" value="Globins"/>
    <property type="match status" value="1"/>
</dbReference>
<dbReference type="InterPro" id="IPR012292">
    <property type="entry name" value="Globin/Proto"/>
</dbReference>
<keyword evidence="4 6" id="KW-1133">Transmembrane helix</keyword>
<evidence type="ECO:0000256" key="6">
    <source>
        <dbReference type="SAM" id="Phobius"/>
    </source>
</evidence>
<keyword evidence="5 6" id="KW-0472">Membrane</keyword>
<evidence type="ECO:0000256" key="5">
    <source>
        <dbReference type="ARBA" id="ARBA00023136"/>
    </source>
</evidence>
<evidence type="ECO:0000313" key="8">
    <source>
        <dbReference type="EMBL" id="GER92783.1"/>
    </source>
</evidence>
<keyword evidence="2" id="KW-1003">Cell membrane</keyword>
<dbReference type="Pfam" id="PF06146">
    <property type="entry name" value="PsiE"/>
    <property type="match status" value="1"/>
</dbReference>
<comment type="subcellular location">
    <subcellularLocation>
        <location evidence="1">Cell membrane</location>
        <topology evidence="1">Multi-pass membrane protein</topology>
    </subcellularLocation>
</comment>
<accession>A0A5J4KZ57</accession>
<feature type="domain" description="Globin-sensor" evidence="7">
    <location>
        <begin position="4"/>
        <end position="154"/>
    </location>
</feature>
<evidence type="ECO:0000256" key="3">
    <source>
        <dbReference type="ARBA" id="ARBA00022692"/>
    </source>
</evidence>
<evidence type="ECO:0000256" key="4">
    <source>
        <dbReference type="ARBA" id="ARBA00022989"/>
    </source>
</evidence>
<organism evidence="8">
    <name type="scientific">hot springs metagenome</name>
    <dbReference type="NCBI Taxonomy" id="433727"/>
    <lineage>
        <taxon>unclassified sequences</taxon>
        <taxon>metagenomes</taxon>
        <taxon>ecological metagenomes</taxon>
    </lineage>
</organism>
<gene>
    <name evidence="8" type="ORF">A45J_0509</name>
</gene>
<name>A0A5J4KZ57_9ZZZZ</name>
<dbReference type="Pfam" id="PF11563">
    <property type="entry name" value="Protoglobin"/>
    <property type="match status" value="1"/>
</dbReference>
<feature type="transmembrane region" description="Helical" evidence="6">
    <location>
        <begin position="273"/>
        <end position="290"/>
    </location>
</feature>
<dbReference type="SUPFAM" id="SSF46458">
    <property type="entry name" value="Globin-like"/>
    <property type="match status" value="1"/>
</dbReference>
<dbReference type="InterPro" id="IPR044398">
    <property type="entry name" value="Globin-sensor_dom"/>
</dbReference>
<dbReference type="EMBL" id="BLAB01000001">
    <property type="protein sequence ID" value="GER92783.1"/>
    <property type="molecule type" value="Genomic_DNA"/>
</dbReference>
<reference evidence="8" key="1">
    <citation type="submission" date="2019-10" db="EMBL/GenBank/DDBJ databases">
        <title>Metagenomic sequencing of thiosulfate-disproportionating enrichment culture.</title>
        <authorList>
            <person name="Umezawa K."/>
            <person name="Kojima H."/>
            <person name="Fukui M."/>
        </authorList>
    </citation>
    <scope>NUCLEOTIDE SEQUENCE</scope>
    <source>
        <strain evidence="8">45J</strain>
    </source>
</reference>
<dbReference type="AlphaFoldDB" id="A0A5J4KZ57"/>
<sequence length="297" mass="34285">MRSFREIKLHYNFTEEDEKRLISLQDTMTSNVDKAMDALHSWILQTKQAASFFTEERKKSHIFGAQRKWFLDLFSGSYDNKYYEDLIKIGQTHMKNLVDAHFMNRAVNIIRNFCINIINGQIDDMDERARLLISIEKILDINLDIITSSYIEEELRTYSSAYRVRNALISFSERFSQSMNLVLILALIGLTLGVIGLFAYDVKNLVTDSLEHGIISALGSMLILWVMIELMNTEIAHLKGGRFHISVFIGVALVTIIRETMIATLKHEKPETIYYLIAAILVIGFVYWLVKRTEDKG</sequence>
<feature type="transmembrane region" description="Helical" evidence="6">
    <location>
        <begin position="243"/>
        <end position="261"/>
    </location>
</feature>